<gene>
    <name evidence="7" type="ORF">SCLCIDRAFT_17200</name>
</gene>
<dbReference type="PROSITE" id="PS50186">
    <property type="entry name" value="DEP"/>
    <property type="match status" value="1"/>
</dbReference>
<keyword evidence="8" id="KW-1185">Reference proteome</keyword>
<reference evidence="7 8" key="1">
    <citation type="submission" date="2014-04" db="EMBL/GenBank/DDBJ databases">
        <authorList>
            <consortium name="DOE Joint Genome Institute"/>
            <person name="Kuo A."/>
            <person name="Kohler A."/>
            <person name="Nagy L.G."/>
            <person name="Floudas D."/>
            <person name="Copeland A."/>
            <person name="Barry K.W."/>
            <person name="Cichocki N."/>
            <person name="Veneault-Fourrey C."/>
            <person name="LaButti K."/>
            <person name="Lindquist E.A."/>
            <person name="Lipzen A."/>
            <person name="Lundell T."/>
            <person name="Morin E."/>
            <person name="Murat C."/>
            <person name="Sun H."/>
            <person name="Tunlid A."/>
            <person name="Henrissat B."/>
            <person name="Grigoriev I.V."/>
            <person name="Hibbett D.S."/>
            <person name="Martin F."/>
            <person name="Nordberg H.P."/>
            <person name="Cantor M.N."/>
            <person name="Hua S.X."/>
        </authorList>
    </citation>
    <scope>NUCLEOTIDE SEQUENCE [LARGE SCALE GENOMIC DNA]</scope>
    <source>
        <strain evidence="7 8">Foug A</strain>
    </source>
</reference>
<dbReference type="PANTHER" id="PTHR23065">
    <property type="entry name" value="PROLINE-SERINE-THREONINE PHOSPHATASE INTERACTING PROTEIN 1"/>
    <property type="match status" value="1"/>
</dbReference>
<feature type="compositionally biased region" description="Pro residues" evidence="3">
    <location>
        <begin position="251"/>
        <end position="260"/>
    </location>
</feature>
<dbReference type="SUPFAM" id="SSF46785">
    <property type="entry name" value="Winged helix' DNA-binding domain"/>
    <property type="match status" value="1"/>
</dbReference>
<dbReference type="InParanoid" id="A0A0C3DIY2"/>
<reference evidence="8" key="2">
    <citation type="submission" date="2015-01" db="EMBL/GenBank/DDBJ databases">
        <title>Evolutionary Origins and Diversification of the Mycorrhizal Mutualists.</title>
        <authorList>
            <consortium name="DOE Joint Genome Institute"/>
            <consortium name="Mycorrhizal Genomics Consortium"/>
            <person name="Kohler A."/>
            <person name="Kuo A."/>
            <person name="Nagy L.G."/>
            <person name="Floudas D."/>
            <person name="Copeland A."/>
            <person name="Barry K.W."/>
            <person name="Cichocki N."/>
            <person name="Veneault-Fourrey C."/>
            <person name="LaButti K."/>
            <person name="Lindquist E.A."/>
            <person name="Lipzen A."/>
            <person name="Lundell T."/>
            <person name="Morin E."/>
            <person name="Murat C."/>
            <person name="Riley R."/>
            <person name="Ohm R."/>
            <person name="Sun H."/>
            <person name="Tunlid A."/>
            <person name="Henrissat B."/>
            <person name="Grigoriev I.V."/>
            <person name="Hibbett D.S."/>
            <person name="Martin F."/>
        </authorList>
    </citation>
    <scope>NUCLEOTIDE SEQUENCE [LARGE SCALE GENOMIC DNA]</scope>
    <source>
        <strain evidence="8">Foug A</strain>
    </source>
</reference>
<dbReference type="AlphaFoldDB" id="A0A0C3DIY2"/>
<dbReference type="SMART" id="SM00055">
    <property type="entry name" value="FCH"/>
    <property type="match status" value="1"/>
</dbReference>
<feature type="domain" description="Rho-GAP" evidence="5">
    <location>
        <begin position="559"/>
        <end position="768"/>
    </location>
</feature>
<dbReference type="PANTHER" id="PTHR23065:SF17">
    <property type="entry name" value="RHO-GTPASE-ACTIVATING PROTEIN RGD2"/>
    <property type="match status" value="1"/>
</dbReference>
<feature type="region of interest" description="Disordered" evidence="3">
    <location>
        <begin position="157"/>
        <end position="274"/>
    </location>
</feature>
<dbReference type="InterPro" id="IPR008936">
    <property type="entry name" value="Rho_GTPase_activation_prot"/>
</dbReference>
<feature type="compositionally biased region" description="Basic and acidic residues" evidence="3">
    <location>
        <begin position="202"/>
        <end position="211"/>
    </location>
</feature>
<dbReference type="InterPro" id="IPR001060">
    <property type="entry name" value="FCH_dom"/>
</dbReference>
<feature type="region of interest" description="Disordered" evidence="3">
    <location>
        <begin position="839"/>
        <end position="1114"/>
    </location>
</feature>
<dbReference type="InterPro" id="IPR036390">
    <property type="entry name" value="WH_DNA-bd_sf"/>
</dbReference>
<evidence type="ECO:0000256" key="3">
    <source>
        <dbReference type="SAM" id="MobiDB-lite"/>
    </source>
</evidence>
<dbReference type="Proteomes" id="UP000053989">
    <property type="component" value="Unassembled WGS sequence"/>
</dbReference>
<dbReference type="InterPro" id="IPR027267">
    <property type="entry name" value="AH/BAR_dom_sf"/>
</dbReference>
<dbReference type="PROSITE" id="PS50238">
    <property type="entry name" value="RHOGAP"/>
    <property type="match status" value="1"/>
</dbReference>
<dbReference type="GO" id="GO:0005737">
    <property type="term" value="C:cytoplasm"/>
    <property type="evidence" value="ECO:0007669"/>
    <property type="project" value="TreeGrafter"/>
</dbReference>
<dbReference type="GO" id="GO:0005096">
    <property type="term" value="F:GTPase activator activity"/>
    <property type="evidence" value="ECO:0007669"/>
    <property type="project" value="TreeGrafter"/>
</dbReference>
<name>A0A0C3DIY2_9AGAM</name>
<dbReference type="Gene3D" id="1.10.555.10">
    <property type="entry name" value="Rho GTPase activation protein"/>
    <property type="match status" value="1"/>
</dbReference>
<dbReference type="Pfam" id="PF00611">
    <property type="entry name" value="FCH"/>
    <property type="match status" value="1"/>
</dbReference>
<feature type="domain" description="DEP" evidence="4">
    <location>
        <begin position="297"/>
        <end position="377"/>
    </location>
</feature>
<dbReference type="SUPFAM" id="SSF103657">
    <property type="entry name" value="BAR/IMD domain-like"/>
    <property type="match status" value="1"/>
</dbReference>
<dbReference type="GO" id="GO:0005886">
    <property type="term" value="C:plasma membrane"/>
    <property type="evidence" value="ECO:0007669"/>
    <property type="project" value="TreeGrafter"/>
</dbReference>
<feature type="compositionally biased region" description="Polar residues" evidence="3">
    <location>
        <begin position="1048"/>
        <end position="1062"/>
    </location>
</feature>
<feature type="compositionally biased region" description="Low complexity" evidence="3">
    <location>
        <begin position="978"/>
        <end position="1006"/>
    </location>
</feature>
<keyword evidence="1 2" id="KW-0175">Coiled coil</keyword>
<dbReference type="Gene3D" id="1.20.1270.60">
    <property type="entry name" value="Arfaptin homology (AH) domain/BAR domain"/>
    <property type="match status" value="2"/>
</dbReference>
<evidence type="ECO:0000313" key="7">
    <source>
        <dbReference type="EMBL" id="KIM56289.1"/>
    </source>
</evidence>
<evidence type="ECO:0000259" key="6">
    <source>
        <dbReference type="PROSITE" id="PS51741"/>
    </source>
</evidence>
<dbReference type="FunCoup" id="A0A0C3DIY2">
    <property type="interactions" value="20"/>
</dbReference>
<feature type="domain" description="F-BAR" evidence="6">
    <location>
        <begin position="8"/>
        <end position="514"/>
    </location>
</feature>
<feature type="compositionally biased region" description="Low complexity" evidence="3">
    <location>
        <begin position="844"/>
        <end position="857"/>
    </location>
</feature>
<sequence>MAVVSLPLTFNNSFWTQDFRKGLEVLYGKLEQGVAENDEIVAFVTARVEAENQIASALLTPPATGSPATGFSRDDGASLLMAFRGLQDESLAQGKVHREIARELQTLVAEPFDEWAAKYKERLSSSKGTVLQTWVRGYEDAQKEVIKLKNTYLTKTRKADEAEDEARFAPSNDMNDHYTTSPRLAPRDARAPQRSGTVSERISQRLKEIQRRAAGSVSSTAESDTHTEGTDMETEPPKVDKGKGRAVELSSPPPMSPLLPPAKLETSLPQPPTEPSSIMMAGIAFPPAAISGLLTRAAAEMPLRPVQFPLLGEYPECFSGAEFVEWLNKNVSAFEGSLDLAEDAARDLTEREGLLRHIGEFGNQFVHADDAYYQFRPKAFDLESKSTEPAAPPKGRQIADNLLKRSNNLVNAMSKALNANSQNEPLYVRQRREAEEADKVYRVAVRKLDRQRLGLEERIEEVLKTLQRWEVERLRAVKTVLLQYQGTLANLPKAFDPTLERSTTFIATYQPESDLTALIERYRTGPFRPVPQLYESVAHDESDVVFGIDLRKWAEGGWSALTSGEEKQDLVPPVLTALLDALDAAYPKLPSDSEKRKAWIYDIPLPAVHHLRESLNAIPPDQPFSQEMLAKYDVPVLAGCVKLWALELDPPLALWEGWDDIRKLYPTVGAAAKADDEASEQQHVQDLQAALQRFPKVHLYVLNVIILHLRSLMGSTTTSEDDDVYISKLALSVGRTILRPKVETELSIQDRHPTLLFIDLIKNYNNLLPPTIEKKKRESERRLLVRKRTAPVDMRMSRGRISVGTPTREILAAQEAAQKVAMAHSSPVAGSGVAKLSTSPIQVTAEPESMESASATEAESEHESEIETESEAQRQSVPDPAEDNDAPPRPTFREPPPELDDMPPRPSFREPPPELDDGPHASTLPPAFVSPPASPAPVTVSVAEGRITPSSSHSRSPPVSVTPATPQNPIKALRRNSAVRSSGSVSPARSPSPAMVSARSAVSAAATEDQPLNLGRANLSRNTTGQAVGGLRGPRMTRGPRTPGGGSVSSMVSNFNNRVSTTSPPPSPGYKRLSGGSRPGSTFGGSGVPARVGARGGLSRRTMASDAEDEVVDK</sequence>
<dbReference type="Pfam" id="PF00620">
    <property type="entry name" value="RhoGAP"/>
    <property type="match status" value="1"/>
</dbReference>
<dbReference type="STRING" id="1036808.A0A0C3DIY2"/>
<dbReference type="GO" id="GO:0007010">
    <property type="term" value="P:cytoskeleton organization"/>
    <property type="evidence" value="ECO:0007669"/>
    <property type="project" value="TreeGrafter"/>
</dbReference>
<feature type="coiled-coil region" evidence="2">
    <location>
        <begin position="445"/>
        <end position="472"/>
    </location>
</feature>
<evidence type="ECO:0000259" key="5">
    <source>
        <dbReference type="PROSITE" id="PS50238"/>
    </source>
</evidence>
<proteinExistence type="predicted"/>
<feature type="compositionally biased region" description="Low complexity" evidence="3">
    <location>
        <begin position="936"/>
        <end position="963"/>
    </location>
</feature>
<evidence type="ECO:0000313" key="8">
    <source>
        <dbReference type="Proteomes" id="UP000053989"/>
    </source>
</evidence>
<evidence type="ECO:0000256" key="2">
    <source>
        <dbReference type="SAM" id="Coils"/>
    </source>
</evidence>
<dbReference type="SMART" id="SM00324">
    <property type="entry name" value="RhoGAP"/>
    <property type="match status" value="1"/>
</dbReference>
<dbReference type="PROSITE" id="PS51741">
    <property type="entry name" value="F_BAR"/>
    <property type="match status" value="1"/>
</dbReference>
<feature type="compositionally biased region" description="Basic and acidic residues" evidence="3">
    <location>
        <begin position="223"/>
        <end position="246"/>
    </location>
</feature>
<dbReference type="GO" id="GO:0000935">
    <property type="term" value="C:division septum"/>
    <property type="evidence" value="ECO:0007669"/>
    <property type="project" value="TreeGrafter"/>
</dbReference>
<evidence type="ECO:0000256" key="1">
    <source>
        <dbReference type="PROSITE-ProRule" id="PRU01077"/>
    </source>
</evidence>
<dbReference type="EMBL" id="KN822119">
    <property type="protein sequence ID" value="KIM56289.1"/>
    <property type="molecule type" value="Genomic_DNA"/>
</dbReference>
<dbReference type="GO" id="GO:0007264">
    <property type="term" value="P:small GTPase-mediated signal transduction"/>
    <property type="evidence" value="ECO:0007669"/>
    <property type="project" value="TreeGrafter"/>
</dbReference>
<accession>A0A0C3DIY2</accession>
<dbReference type="OrthoDB" id="2155291at2759"/>
<evidence type="ECO:0008006" key="9">
    <source>
        <dbReference type="Google" id="ProtNLM"/>
    </source>
</evidence>
<dbReference type="InterPro" id="IPR000591">
    <property type="entry name" value="DEP_dom"/>
</dbReference>
<dbReference type="InterPro" id="IPR036388">
    <property type="entry name" value="WH-like_DNA-bd_sf"/>
</dbReference>
<dbReference type="SUPFAM" id="SSF48350">
    <property type="entry name" value="GTPase activation domain, GAP"/>
    <property type="match status" value="1"/>
</dbReference>
<dbReference type="Gene3D" id="1.10.10.10">
    <property type="entry name" value="Winged helix-like DNA-binding domain superfamily/Winged helix DNA-binding domain"/>
    <property type="match status" value="1"/>
</dbReference>
<dbReference type="InterPro" id="IPR000198">
    <property type="entry name" value="RhoGAP_dom"/>
</dbReference>
<dbReference type="HOGENOM" id="CLU_008201_0_0_1"/>
<dbReference type="InterPro" id="IPR031160">
    <property type="entry name" value="F_BAR_dom"/>
</dbReference>
<protein>
    <recommendedName>
        <fullName evidence="9">Rho-GAP domain-containing protein</fullName>
    </recommendedName>
</protein>
<evidence type="ECO:0000259" key="4">
    <source>
        <dbReference type="PROSITE" id="PS50186"/>
    </source>
</evidence>
<organism evidence="7 8">
    <name type="scientific">Scleroderma citrinum Foug A</name>
    <dbReference type="NCBI Taxonomy" id="1036808"/>
    <lineage>
        <taxon>Eukaryota</taxon>
        <taxon>Fungi</taxon>
        <taxon>Dikarya</taxon>
        <taxon>Basidiomycota</taxon>
        <taxon>Agaricomycotina</taxon>
        <taxon>Agaricomycetes</taxon>
        <taxon>Agaricomycetidae</taxon>
        <taxon>Boletales</taxon>
        <taxon>Sclerodermatineae</taxon>
        <taxon>Sclerodermataceae</taxon>
        <taxon>Scleroderma</taxon>
    </lineage>
</organism>